<dbReference type="SUPFAM" id="SSF54637">
    <property type="entry name" value="Thioesterase/thiol ester dehydrase-isomerase"/>
    <property type="match status" value="1"/>
</dbReference>
<dbReference type="PANTHER" id="PTHR28152">
    <property type="entry name" value="HYDROXYACYL-THIOESTER DEHYDRATASE TYPE 2, MITOCHONDRIAL"/>
    <property type="match status" value="1"/>
</dbReference>
<keyword evidence="2" id="KW-1185">Reference proteome</keyword>
<sequence length="283" mass="31206">MSLDEYTQDWKPKPLSSTEVLSADTARQFAATLDLDITVGDGDALPPMWHWFYFTEFPPTAELGDDGHPRDGHFLPPIPHRRRMFAGARLRIHEPALLSRPATRTSEVVTTKVKQGKTGELLFVTVRNEITQDGRSRMTEEQDLVYRSDSGAATPFAKVDEPLEKATAPWVTEPHTHPALLFRFSALTANAHRIHYDHQYTTAVEGFPGLVVHGPLLALYMSELARTRNDKTLNSFDFRLSRPVFVGDPIRAQGTPGSDGTTADLSVISGAGTVHANATAGYA</sequence>
<dbReference type="OrthoDB" id="7183822at2"/>
<dbReference type="RefSeq" id="WP_098005288.1">
    <property type="nucleotide sequence ID" value="NZ_AP022563.1"/>
</dbReference>
<evidence type="ECO:0000313" key="1">
    <source>
        <dbReference type="EMBL" id="BBX18132.1"/>
    </source>
</evidence>
<dbReference type="PANTHER" id="PTHR28152:SF1">
    <property type="entry name" value="HYDROXYACYL-THIOESTER DEHYDRATASE TYPE 2, MITOCHONDRIAL"/>
    <property type="match status" value="1"/>
</dbReference>
<name>A0A7I7K427_9MYCO</name>
<dbReference type="AlphaFoldDB" id="A0A7I7K427"/>
<dbReference type="Gene3D" id="3.10.129.10">
    <property type="entry name" value="Hotdog Thioesterase"/>
    <property type="match status" value="1"/>
</dbReference>
<protein>
    <submittedName>
        <fullName evidence="1">Uncharacterized protein</fullName>
    </submittedName>
</protein>
<accession>A0A7I7K427</accession>
<dbReference type="InterPro" id="IPR029069">
    <property type="entry name" value="HotDog_dom_sf"/>
</dbReference>
<evidence type="ECO:0000313" key="2">
    <source>
        <dbReference type="Proteomes" id="UP000467006"/>
    </source>
</evidence>
<reference evidence="1 2" key="1">
    <citation type="journal article" date="2019" name="Emerg. Microbes Infect.">
        <title>Comprehensive subspecies identification of 175 nontuberculous mycobacteria species based on 7547 genomic profiles.</title>
        <authorList>
            <person name="Matsumoto Y."/>
            <person name="Kinjo T."/>
            <person name="Motooka D."/>
            <person name="Nabeya D."/>
            <person name="Jung N."/>
            <person name="Uechi K."/>
            <person name="Horii T."/>
            <person name="Iida T."/>
            <person name="Fujita J."/>
            <person name="Nakamura S."/>
        </authorList>
    </citation>
    <scope>NUCLEOTIDE SEQUENCE [LARGE SCALE GENOMIC DNA]</scope>
    <source>
        <strain evidence="1 2">JCM 6396</strain>
    </source>
</reference>
<gene>
    <name evidence="1" type="ORF">MDUV_29920</name>
</gene>
<dbReference type="InterPro" id="IPR052741">
    <property type="entry name" value="Mitochondrial_HTD2"/>
</dbReference>
<organism evidence="1 2">
    <name type="scientific">Mycolicibacterium duvalii</name>
    <dbReference type="NCBI Taxonomy" id="39688"/>
    <lineage>
        <taxon>Bacteria</taxon>
        <taxon>Bacillati</taxon>
        <taxon>Actinomycetota</taxon>
        <taxon>Actinomycetes</taxon>
        <taxon>Mycobacteriales</taxon>
        <taxon>Mycobacteriaceae</taxon>
        <taxon>Mycolicibacterium</taxon>
    </lineage>
</organism>
<dbReference type="EMBL" id="AP022563">
    <property type="protein sequence ID" value="BBX18132.1"/>
    <property type="molecule type" value="Genomic_DNA"/>
</dbReference>
<proteinExistence type="predicted"/>
<dbReference type="KEGG" id="mdu:MDUV_29920"/>
<dbReference type="Proteomes" id="UP000467006">
    <property type="component" value="Chromosome"/>
</dbReference>
<dbReference type="GO" id="GO:0019171">
    <property type="term" value="F:(3R)-hydroxyacyl-[acyl-carrier-protein] dehydratase activity"/>
    <property type="evidence" value="ECO:0007669"/>
    <property type="project" value="TreeGrafter"/>
</dbReference>